<dbReference type="PANTHER" id="PTHR46214:SF8">
    <property type="entry name" value="RING_FYVE_PHD ZINC FINGER SUPERFAMILY PROTEIN"/>
    <property type="match status" value="1"/>
</dbReference>
<dbReference type="PROSITE" id="PS51292">
    <property type="entry name" value="ZF_RING_CH"/>
    <property type="match status" value="1"/>
</dbReference>
<keyword evidence="8" id="KW-1185">Reference proteome</keyword>
<evidence type="ECO:0000259" key="6">
    <source>
        <dbReference type="PROSITE" id="PS51292"/>
    </source>
</evidence>
<dbReference type="OrthoDB" id="1734943at2759"/>
<dbReference type="EMBL" id="LR746272">
    <property type="protein sequence ID" value="CAA7402375.1"/>
    <property type="molecule type" value="Genomic_DNA"/>
</dbReference>
<keyword evidence="5" id="KW-1133">Transmembrane helix</keyword>
<keyword evidence="2" id="KW-0863">Zinc-finger</keyword>
<evidence type="ECO:0000256" key="2">
    <source>
        <dbReference type="ARBA" id="ARBA00022771"/>
    </source>
</evidence>
<dbReference type="PANTHER" id="PTHR46214">
    <property type="entry name" value="ZINC FINGER, RING-CH-TYPE"/>
    <property type="match status" value="1"/>
</dbReference>
<keyword evidence="1" id="KW-0479">Metal-binding</keyword>
<dbReference type="Pfam" id="PF12906">
    <property type="entry name" value="RINGv"/>
    <property type="match status" value="1"/>
</dbReference>
<dbReference type="InterPro" id="IPR013083">
    <property type="entry name" value="Znf_RING/FYVE/PHD"/>
</dbReference>
<gene>
    <name evidence="7" type="ORF">SI8410_09013053</name>
</gene>
<feature type="domain" description="RING-CH-type" evidence="6">
    <location>
        <begin position="93"/>
        <end position="160"/>
    </location>
</feature>
<accession>A0A7I8KZF3</accession>
<organism evidence="7 8">
    <name type="scientific">Spirodela intermedia</name>
    <name type="common">Intermediate duckweed</name>
    <dbReference type="NCBI Taxonomy" id="51605"/>
    <lineage>
        <taxon>Eukaryota</taxon>
        <taxon>Viridiplantae</taxon>
        <taxon>Streptophyta</taxon>
        <taxon>Embryophyta</taxon>
        <taxon>Tracheophyta</taxon>
        <taxon>Spermatophyta</taxon>
        <taxon>Magnoliopsida</taxon>
        <taxon>Liliopsida</taxon>
        <taxon>Araceae</taxon>
        <taxon>Lemnoideae</taxon>
        <taxon>Spirodela</taxon>
    </lineage>
</organism>
<feature type="region of interest" description="Disordered" evidence="4">
    <location>
        <begin position="1"/>
        <end position="33"/>
    </location>
</feature>
<dbReference type="Gene3D" id="3.30.40.10">
    <property type="entry name" value="Zinc/RING finger domain, C3HC4 (zinc finger)"/>
    <property type="match status" value="1"/>
</dbReference>
<feature type="compositionally biased region" description="Pro residues" evidence="4">
    <location>
        <begin position="16"/>
        <end position="26"/>
    </location>
</feature>
<evidence type="ECO:0000313" key="7">
    <source>
        <dbReference type="EMBL" id="CAA7402375.1"/>
    </source>
</evidence>
<dbReference type="InterPro" id="IPR011016">
    <property type="entry name" value="Znf_RING-CH"/>
</dbReference>
<keyword evidence="5" id="KW-0472">Membrane</keyword>
<dbReference type="SMART" id="SM00744">
    <property type="entry name" value="RINGv"/>
    <property type="match status" value="1"/>
</dbReference>
<evidence type="ECO:0000256" key="3">
    <source>
        <dbReference type="ARBA" id="ARBA00022833"/>
    </source>
</evidence>
<keyword evidence="5" id="KW-0812">Transmembrane</keyword>
<evidence type="ECO:0000256" key="4">
    <source>
        <dbReference type="SAM" id="MobiDB-lite"/>
    </source>
</evidence>
<evidence type="ECO:0000256" key="5">
    <source>
        <dbReference type="SAM" id="Phobius"/>
    </source>
</evidence>
<dbReference type="SUPFAM" id="SSF57850">
    <property type="entry name" value="RING/U-box"/>
    <property type="match status" value="1"/>
</dbReference>
<protein>
    <recommendedName>
        <fullName evidence="6">RING-CH-type domain-containing protein</fullName>
    </recommendedName>
</protein>
<dbReference type="Proteomes" id="UP000663760">
    <property type="component" value="Chromosome 9"/>
</dbReference>
<evidence type="ECO:0000256" key="1">
    <source>
        <dbReference type="ARBA" id="ARBA00022723"/>
    </source>
</evidence>
<name>A0A7I8KZF3_SPIIN</name>
<proteinExistence type="predicted"/>
<dbReference type="AlphaFoldDB" id="A0A7I8KZF3"/>
<sequence>MDLEGEGARAGATPLATPPEPDPAPMPAASAVDSPVAGSGVVVVDLGKVLAAPLEAPETKAGPLHGGDARGQGEKDSVVLDIKGDAGKGPGGGEWGSEKLCRICHLTQERLEGSESSELISLGCGCKDDLALSHRHCSEAWFKLKGNRTCEICGLVAKNVTGVEDGGFLEEWSERRSGDGGGEGGEGEAPHRARCWRSQPLCNFLMACLVIAFILPWFFRVNMF</sequence>
<dbReference type="GO" id="GO:0008270">
    <property type="term" value="F:zinc ion binding"/>
    <property type="evidence" value="ECO:0007669"/>
    <property type="project" value="UniProtKB-KW"/>
</dbReference>
<keyword evidence="3" id="KW-0862">Zinc</keyword>
<feature type="transmembrane region" description="Helical" evidence="5">
    <location>
        <begin position="201"/>
        <end position="219"/>
    </location>
</feature>
<evidence type="ECO:0000313" key="8">
    <source>
        <dbReference type="Proteomes" id="UP000663760"/>
    </source>
</evidence>
<reference evidence="7" key="1">
    <citation type="submission" date="2020-02" db="EMBL/GenBank/DDBJ databases">
        <authorList>
            <person name="Scholz U."/>
            <person name="Mascher M."/>
            <person name="Fiebig A."/>
        </authorList>
    </citation>
    <scope>NUCLEOTIDE SEQUENCE</scope>
</reference>